<keyword evidence="2" id="KW-1185">Reference proteome</keyword>
<accession>A0A9P7EZB6</accession>
<dbReference type="OrthoDB" id="2615105at2759"/>
<protein>
    <submittedName>
        <fullName evidence="1">Uncharacterized protein</fullName>
    </submittedName>
</protein>
<feature type="non-terminal residue" evidence="1">
    <location>
        <position position="1"/>
    </location>
</feature>
<sequence>EDGWMVGPSRWLLFWVPPASRKTFRYNPQTASVIPRGDVELDLSCMSHGTRWQDCYKE</sequence>
<evidence type="ECO:0000313" key="2">
    <source>
        <dbReference type="Proteomes" id="UP000823399"/>
    </source>
</evidence>
<name>A0A9P7EZB6_9AGAM</name>
<comment type="caution">
    <text evidence="1">The sequence shown here is derived from an EMBL/GenBank/DDBJ whole genome shotgun (WGS) entry which is preliminary data.</text>
</comment>
<dbReference type="EMBL" id="JABBWM010000069">
    <property type="protein sequence ID" value="KAG2096494.1"/>
    <property type="molecule type" value="Genomic_DNA"/>
</dbReference>
<gene>
    <name evidence="1" type="ORF">F5147DRAFT_584006</name>
</gene>
<reference evidence="1" key="1">
    <citation type="journal article" date="2020" name="New Phytol.">
        <title>Comparative genomics reveals dynamic genome evolution in host specialist ectomycorrhizal fungi.</title>
        <authorList>
            <person name="Lofgren L.A."/>
            <person name="Nguyen N.H."/>
            <person name="Vilgalys R."/>
            <person name="Ruytinx J."/>
            <person name="Liao H.L."/>
            <person name="Branco S."/>
            <person name="Kuo A."/>
            <person name="LaButti K."/>
            <person name="Lipzen A."/>
            <person name="Andreopoulos W."/>
            <person name="Pangilinan J."/>
            <person name="Riley R."/>
            <person name="Hundley H."/>
            <person name="Na H."/>
            <person name="Barry K."/>
            <person name="Grigoriev I.V."/>
            <person name="Stajich J.E."/>
            <person name="Kennedy P.G."/>
        </authorList>
    </citation>
    <scope>NUCLEOTIDE SEQUENCE</scope>
    <source>
        <strain evidence="1">FC423</strain>
    </source>
</reference>
<organism evidence="1 2">
    <name type="scientific">Suillus discolor</name>
    <dbReference type="NCBI Taxonomy" id="1912936"/>
    <lineage>
        <taxon>Eukaryota</taxon>
        <taxon>Fungi</taxon>
        <taxon>Dikarya</taxon>
        <taxon>Basidiomycota</taxon>
        <taxon>Agaricomycotina</taxon>
        <taxon>Agaricomycetes</taxon>
        <taxon>Agaricomycetidae</taxon>
        <taxon>Boletales</taxon>
        <taxon>Suillineae</taxon>
        <taxon>Suillaceae</taxon>
        <taxon>Suillus</taxon>
    </lineage>
</organism>
<proteinExistence type="predicted"/>
<dbReference type="GeneID" id="64694025"/>
<dbReference type="AlphaFoldDB" id="A0A9P7EZB6"/>
<dbReference type="RefSeq" id="XP_041288217.1">
    <property type="nucleotide sequence ID" value="XM_041431766.1"/>
</dbReference>
<dbReference type="Proteomes" id="UP000823399">
    <property type="component" value="Unassembled WGS sequence"/>
</dbReference>
<evidence type="ECO:0000313" key="1">
    <source>
        <dbReference type="EMBL" id="KAG2096494.1"/>
    </source>
</evidence>